<dbReference type="AlphaFoldDB" id="A0A0E9WBS8"/>
<reference evidence="1" key="2">
    <citation type="journal article" date="2015" name="Fish Shellfish Immunol.">
        <title>Early steps in the European eel (Anguilla anguilla)-Vibrio vulnificus interaction in the gills: Role of the RtxA13 toxin.</title>
        <authorList>
            <person name="Callol A."/>
            <person name="Pajuelo D."/>
            <person name="Ebbesson L."/>
            <person name="Teles M."/>
            <person name="MacKenzie S."/>
            <person name="Amaro C."/>
        </authorList>
    </citation>
    <scope>NUCLEOTIDE SEQUENCE</scope>
</reference>
<name>A0A0E9WBS8_ANGAN</name>
<accession>A0A0E9WBS8</accession>
<reference evidence="1" key="1">
    <citation type="submission" date="2014-11" db="EMBL/GenBank/DDBJ databases">
        <authorList>
            <person name="Amaro Gonzalez C."/>
        </authorList>
    </citation>
    <scope>NUCLEOTIDE SEQUENCE</scope>
</reference>
<sequence>MSLSTSIATLLEIAFWTTQPSLFFFCPSPPLPVTPLSTATPNQYRDYSVEVMNTANQKLCWLTNCQYFASSCNGFFASRTLSSRIGYP</sequence>
<protein>
    <submittedName>
        <fullName evidence="1">Uncharacterized protein</fullName>
    </submittedName>
</protein>
<proteinExistence type="predicted"/>
<organism evidence="1">
    <name type="scientific">Anguilla anguilla</name>
    <name type="common">European freshwater eel</name>
    <name type="synonym">Muraena anguilla</name>
    <dbReference type="NCBI Taxonomy" id="7936"/>
    <lineage>
        <taxon>Eukaryota</taxon>
        <taxon>Metazoa</taxon>
        <taxon>Chordata</taxon>
        <taxon>Craniata</taxon>
        <taxon>Vertebrata</taxon>
        <taxon>Euteleostomi</taxon>
        <taxon>Actinopterygii</taxon>
        <taxon>Neopterygii</taxon>
        <taxon>Teleostei</taxon>
        <taxon>Anguilliformes</taxon>
        <taxon>Anguillidae</taxon>
        <taxon>Anguilla</taxon>
    </lineage>
</organism>
<dbReference type="EMBL" id="GBXM01020836">
    <property type="protein sequence ID" value="JAH87741.1"/>
    <property type="molecule type" value="Transcribed_RNA"/>
</dbReference>
<evidence type="ECO:0000313" key="1">
    <source>
        <dbReference type="EMBL" id="JAH87741.1"/>
    </source>
</evidence>